<keyword evidence="3" id="KW-1185">Reference proteome</keyword>
<dbReference type="HOGENOM" id="CLU_2221130_0_0_0"/>
<protein>
    <submittedName>
        <fullName evidence="2">Uncharacterized protein</fullName>
    </submittedName>
</protein>
<feature type="chain" id="PRO_5004292058" evidence="1">
    <location>
        <begin position="22"/>
        <end position="106"/>
    </location>
</feature>
<dbReference type="PATRIC" id="fig|243090.15.peg.6154"/>
<dbReference type="KEGG" id="rba:RB12689"/>
<dbReference type="OrthoDB" id="285306at2"/>
<evidence type="ECO:0000313" key="2">
    <source>
        <dbReference type="EMBL" id="CAD77727.1"/>
    </source>
</evidence>
<reference evidence="2 3" key="1">
    <citation type="journal article" date="2003" name="Proc. Natl. Acad. Sci. U.S.A.">
        <title>Complete genome sequence of the marine planctomycete Pirellula sp. strain 1.</title>
        <authorList>
            <person name="Gloeckner F.O."/>
            <person name="Kube M."/>
            <person name="Bauer M."/>
            <person name="Teeling H."/>
            <person name="Lombardot T."/>
            <person name="Ludwig W."/>
            <person name="Gade D."/>
            <person name="Beck A."/>
            <person name="Borzym K."/>
            <person name="Heitmann K."/>
            <person name="Rabus R."/>
            <person name="Schlesner H."/>
            <person name="Amann R."/>
            <person name="Reinhardt R."/>
        </authorList>
    </citation>
    <scope>NUCLEOTIDE SEQUENCE [LARGE SCALE GENOMIC DNA]</scope>
    <source>
        <strain evidence="3">DSM 10527 / NCIMB 13988 / SH1</strain>
    </source>
</reference>
<sequence length="106" mass="11239">MRSMSGSVLALLAAVSFGASVVGSPADVAAEDWSPVVVPTGEYRAQIQATPITERPGRLFHVYGNTVRWVDSAEQTPLTYRPLRRVVIGTDGVPSGSGGILPFGRR</sequence>
<dbReference type="AlphaFoldDB" id="Q7UI87"/>
<dbReference type="Proteomes" id="UP000001025">
    <property type="component" value="Chromosome"/>
</dbReference>
<name>Q7UI87_RHOBA</name>
<gene>
    <name evidence="2" type="ordered locus">RB12689</name>
</gene>
<proteinExistence type="predicted"/>
<organism evidence="2 3">
    <name type="scientific">Rhodopirellula baltica (strain DSM 10527 / NCIMB 13988 / SH1)</name>
    <dbReference type="NCBI Taxonomy" id="243090"/>
    <lineage>
        <taxon>Bacteria</taxon>
        <taxon>Pseudomonadati</taxon>
        <taxon>Planctomycetota</taxon>
        <taxon>Planctomycetia</taxon>
        <taxon>Pirellulales</taxon>
        <taxon>Pirellulaceae</taxon>
        <taxon>Rhodopirellula</taxon>
    </lineage>
</organism>
<dbReference type="EnsemblBacteria" id="CAD77727">
    <property type="protein sequence ID" value="CAD77727"/>
    <property type="gene ID" value="RB12689"/>
</dbReference>
<dbReference type="InParanoid" id="Q7UI87"/>
<keyword evidence="1" id="KW-0732">Signal</keyword>
<evidence type="ECO:0000313" key="3">
    <source>
        <dbReference type="Proteomes" id="UP000001025"/>
    </source>
</evidence>
<evidence type="ECO:0000256" key="1">
    <source>
        <dbReference type="SAM" id="SignalP"/>
    </source>
</evidence>
<accession>Q7UI87</accession>
<dbReference type="EMBL" id="BX294155">
    <property type="protein sequence ID" value="CAD77727.1"/>
    <property type="molecule type" value="Genomic_DNA"/>
</dbReference>
<feature type="signal peptide" evidence="1">
    <location>
        <begin position="1"/>
        <end position="21"/>
    </location>
</feature>